<name>A0A5B7JEV0_PORTR</name>
<protein>
    <submittedName>
        <fullName evidence="2">Uncharacterized protein</fullName>
    </submittedName>
</protein>
<dbReference type="EMBL" id="VSRR010094701">
    <property type="protein sequence ID" value="MPC93379.1"/>
    <property type="molecule type" value="Genomic_DNA"/>
</dbReference>
<evidence type="ECO:0000313" key="2">
    <source>
        <dbReference type="EMBL" id="MPC93379.1"/>
    </source>
</evidence>
<sequence length="70" mass="7511">MTGERTRSSATTSTVLRINRSGTAGGGERPSVRITQMCIIHLFTFLSMVDSVTGRGKEREDEGGGVSFCD</sequence>
<evidence type="ECO:0000256" key="1">
    <source>
        <dbReference type="SAM" id="MobiDB-lite"/>
    </source>
</evidence>
<feature type="compositionally biased region" description="Polar residues" evidence="1">
    <location>
        <begin position="8"/>
        <end position="22"/>
    </location>
</feature>
<organism evidence="2 3">
    <name type="scientific">Portunus trituberculatus</name>
    <name type="common">Swimming crab</name>
    <name type="synonym">Neptunus trituberculatus</name>
    <dbReference type="NCBI Taxonomy" id="210409"/>
    <lineage>
        <taxon>Eukaryota</taxon>
        <taxon>Metazoa</taxon>
        <taxon>Ecdysozoa</taxon>
        <taxon>Arthropoda</taxon>
        <taxon>Crustacea</taxon>
        <taxon>Multicrustacea</taxon>
        <taxon>Malacostraca</taxon>
        <taxon>Eumalacostraca</taxon>
        <taxon>Eucarida</taxon>
        <taxon>Decapoda</taxon>
        <taxon>Pleocyemata</taxon>
        <taxon>Brachyura</taxon>
        <taxon>Eubrachyura</taxon>
        <taxon>Portunoidea</taxon>
        <taxon>Portunidae</taxon>
        <taxon>Portuninae</taxon>
        <taxon>Portunus</taxon>
    </lineage>
</organism>
<dbReference type="Proteomes" id="UP000324222">
    <property type="component" value="Unassembled WGS sequence"/>
</dbReference>
<proteinExistence type="predicted"/>
<reference evidence="2 3" key="1">
    <citation type="submission" date="2019-05" db="EMBL/GenBank/DDBJ databases">
        <title>Another draft genome of Portunus trituberculatus and its Hox gene families provides insights of decapod evolution.</title>
        <authorList>
            <person name="Jeong J.-H."/>
            <person name="Song I."/>
            <person name="Kim S."/>
            <person name="Choi T."/>
            <person name="Kim D."/>
            <person name="Ryu S."/>
            <person name="Kim W."/>
        </authorList>
    </citation>
    <scope>NUCLEOTIDE SEQUENCE [LARGE SCALE GENOMIC DNA]</scope>
    <source>
        <tissue evidence="2">Muscle</tissue>
    </source>
</reference>
<keyword evidence="3" id="KW-1185">Reference proteome</keyword>
<comment type="caution">
    <text evidence="2">The sequence shown here is derived from an EMBL/GenBank/DDBJ whole genome shotgun (WGS) entry which is preliminary data.</text>
</comment>
<gene>
    <name evidence="2" type="ORF">E2C01_088505</name>
</gene>
<evidence type="ECO:0000313" key="3">
    <source>
        <dbReference type="Proteomes" id="UP000324222"/>
    </source>
</evidence>
<dbReference type="AlphaFoldDB" id="A0A5B7JEV0"/>
<feature type="region of interest" description="Disordered" evidence="1">
    <location>
        <begin position="1"/>
        <end position="30"/>
    </location>
</feature>
<accession>A0A5B7JEV0</accession>